<accession>A0A9J6CRN1</accession>
<reference evidence="2" key="1">
    <citation type="submission" date="2021-03" db="EMBL/GenBank/DDBJ databases">
        <title>Chromosome level genome of the anhydrobiotic midge Polypedilum vanderplanki.</title>
        <authorList>
            <person name="Yoshida Y."/>
            <person name="Kikawada T."/>
            <person name="Gusev O."/>
        </authorList>
    </citation>
    <scope>NUCLEOTIDE SEQUENCE</scope>
    <source>
        <strain evidence="2">NIAS01</strain>
        <tissue evidence="2">Whole body or cell culture</tissue>
    </source>
</reference>
<dbReference type="AlphaFoldDB" id="A0A9J6CRN1"/>
<name>A0A9J6CRN1_POLVA</name>
<sequence length="979" mass="110581">MSNLNSSSRRNAQEIFEACIKNVEECKKLLESQTNDEVQKNPVIRNFMEKTDESKKEIKSFSEKLRLLKKTENCAALETELGDIIHKLDAISFGTIKTLKEAVAASKVSKLKKEFVKNEEILNKLGSDAKYHDLVMKLIERNNKIVKCLEFARSVLPDYFGTQGDSQHQGKKKLFIIGDDLKMNLNVDINLEKLGEVTIHCESDASKISTTGQIPEYPSTLNGFLQHENGEKTEVVLKLKEKHQFNLMEFSGEESKMSATISIPGEAEEKIEVVEINLTHHEGPELLALVQNEEGVVDEVRVQLVPITPERSVHGKILELQNISNEENLDDIEMDLVDDSSNLHRSGQNRGLIDTINESIRMEESIRQIQENLAPKIKQIAESVANKVVDQIMQENEMNLNDVSEIEYADMSERSYRTPSRPNRSMRNPQQNLADVSEIQYADISENSYRTPARQNRSMKSPVGNLADVSEIQYADLLEESMKSPRRNLNNISGNQLMQSSPATKQQFLYQTPKKNINDISEIEYANISNVSNQSAAQRSMQNSFKSRPQLTRQHGVSSQGSPSGNLDDVSEIQYADISERSLKSPLIQQRSMRSPQQILADVSEIHYADISENSYRTPARQNRSMKNPVGNLADVSEIQYADISERSLKTPIRQQNSIRSPRQNLANISGTQKTQMRPNLQILKTPPPPPHASPKVREGILIDLSEDLPESTQRVQRDNFGGDLIQFSHDENFMNQSLGQNMLSFSPEIVQRKRQVPNALNATMPLRRKPAVQKTLNRSLQVNQNAQVQRPFAPVDVIPSRIPEDASLNYSIGTPEEMMRVKAMKPNNKSFNLSEIEAPFSDSFNELEEQLSEATQINRKVNELRLMASMRAQPDEEFAARFHTNQEMLDDFTLDDLSDVSVSEPLPPLPVQTAAEFAAKFNTSSKFLDDMTLGSDNDSFTPHSFRSTAQGGQPRRPNKSLPFRNQSVTEPKLLSFDD</sequence>
<dbReference type="Proteomes" id="UP001107558">
    <property type="component" value="Chromosome 1"/>
</dbReference>
<evidence type="ECO:0000313" key="3">
    <source>
        <dbReference type="Proteomes" id="UP001107558"/>
    </source>
</evidence>
<protein>
    <submittedName>
        <fullName evidence="2">Uncharacterized protein</fullName>
    </submittedName>
</protein>
<feature type="region of interest" description="Disordered" evidence="1">
    <location>
        <begin position="534"/>
        <end position="569"/>
    </location>
</feature>
<gene>
    <name evidence="2" type="ORF">PVAND_013774</name>
</gene>
<proteinExistence type="predicted"/>
<feature type="compositionally biased region" description="Polar residues" evidence="1">
    <location>
        <begin position="534"/>
        <end position="565"/>
    </location>
</feature>
<feature type="region of interest" description="Disordered" evidence="1">
    <location>
        <begin position="939"/>
        <end position="979"/>
    </location>
</feature>
<comment type="caution">
    <text evidence="2">The sequence shown here is derived from an EMBL/GenBank/DDBJ whole genome shotgun (WGS) entry which is preliminary data.</text>
</comment>
<evidence type="ECO:0000313" key="2">
    <source>
        <dbReference type="EMBL" id="KAG5684548.1"/>
    </source>
</evidence>
<organism evidence="2 3">
    <name type="scientific">Polypedilum vanderplanki</name>
    <name type="common">Sleeping chironomid midge</name>
    <dbReference type="NCBI Taxonomy" id="319348"/>
    <lineage>
        <taxon>Eukaryota</taxon>
        <taxon>Metazoa</taxon>
        <taxon>Ecdysozoa</taxon>
        <taxon>Arthropoda</taxon>
        <taxon>Hexapoda</taxon>
        <taxon>Insecta</taxon>
        <taxon>Pterygota</taxon>
        <taxon>Neoptera</taxon>
        <taxon>Endopterygota</taxon>
        <taxon>Diptera</taxon>
        <taxon>Nematocera</taxon>
        <taxon>Chironomoidea</taxon>
        <taxon>Chironomidae</taxon>
        <taxon>Chironominae</taxon>
        <taxon>Polypedilum</taxon>
        <taxon>Polypedilum</taxon>
    </lineage>
</organism>
<feature type="compositionally biased region" description="Polar residues" evidence="1">
    <location>
        <begin position="939"/>
        <end position="952"/>
    </location>
</feature>
<dbReference type="EMBL" id="JADBJN010000001">
    <property type="protein sequence ID" value="KAG5684548.1"/>
    <property type="molecule type" value="Genomic_DNA"/>
</dbReference>
<keyword evidence="3" id="KW-1185">Reference proteome</keyword>
<evidence type="ECO:0000256" key="1">
    <source>
        <dbReference type="SAM" id="MobiDB-lite"/>
    </source>
</evidence>